<name>A0A2M7T926_9ACTN</name>
<gene>
    <name evidence="4" type="ORF">COY37_03530</name>
</gene>
<proteinExistence type="inferred from homology"/>
<dbReference type="InterPro" id="IPR010273">
    <property type="entry name" value="DUF881"/>
</dbReference>
<dbReference type="AlphaFoldDB" id="A0A2M7T926"/>
<dbReference type="RefSeq" id="WP_286678422.1">
    <property type="nucleotide sequence ID" value="NZ_MNXI01000081.1"/>
</dbReference>
<sequence>MNHIQNFIKLLNSQGKRTQVAIAAVCMLIGILLATQFRVQQTASQALQDASESDLSQIVSNLNSEINNLRAETSDLRLQLFKIQRTSHDSAAVIKESSKNLNNLKIIAGLTKVAGPGVRVVVTDENKSLNSNDLVGIITELRVGGAEAVSINGIRVIANTGIMQRGSAIFVDGTPVSPPYELLAVGDPEVLHEALVITGGIRDNLSSLSGVSFYITKENNLRIDPVASAGKNAG</sequence>
<evidence type="ECO:0008006" key="6">
    <source>
        <dbReference type="Google" id="ProtNLM"/>
    </source>
</evidence>
<accession>A0A2M7T926</accession>
<evidence type="ECO:0000256" key="2">
    <source>
        <dbReference type="SAM" id="Coils"/>
    </source>
</evidence>
<dbReference type="PANTHER" id="PTHR37313:SF2">
    <property type="entry name" value="UPF0749 PROTEIN YLXX"/>
    <property type="match status" value="1"/>
</dbReference>
<reference evidence="5" key="1">
    <citation type="submission" date="2017-09" db="EMBL/GenBank/DDBJ databases">
        <title>Depth-based differentiation of microbial function through sediment-hosted aquifers and enrichment of novel symbionts in the deep terrestrial subsurface.</title>
        <authorList>
            <person name="Probst A.J."/>
            <person name="Ladd B."/>
            <person name="Jarett J.K."/>
            <person name="Geller-Mcgrath D.E."/>
            <person name="Sieber C.M.K."/>
            <person name="Emerson J.B."/>
            <person name="Anantharaman K."/>
            <person name="Thomas B.C."/>
            <person name="Malmstrom R."/>
            <person name="Stieglmeier M."/>
            <person name="Klingl A."/>
            <person name="Woyke T."/>
            <person name="Ryan C.M."/>
            <person name="Banfield J.F."/>
        </authorList>
    </citation>
    <scope>NUCLEOTIDE SEQUENCE [LARGE SCALE GENOMIC DNA]</scope>
</reference>
<evidence type="ECO:0000313" key="4">
    <source>
        <dbReference type="EMBL" id="PIZ40611.1"/>
    </source>
</evidence>
<comment type="caution">
    <text evidence="4">The sequence shown here is derived from an EMBL/GenBank/DDBJ whole genome shotgun (WGS) entry which is preliminary data.</text>
</comment>
<dbReference type="Proteomes" id="UP000230956">
    <property type="component" value="Unassembled WGS sequence"/>
</dbReference>
<organism evidence="4 5">
    <name type="scientific">Candidatus Aquicultor secundus</name>
    <dbReference type="NCBI Taxonomy" id="1973895"/>
    <lineage>
        <taxon>Bacteria</taxon>
        <taxon>Bacillati</taxon>
        <taxon>Actinomycetota</taxon>
        <taxon>Candidatus Aquicultoria</taxon>
        <taxon>Candidatus Aquicultorales</taxon>
        <taxon>Candidatus Aquicultoraceae</taxon>
        <taxon>Candidatus Aquicultor</taxon>
    </lineage>
</organism>
<dbReference type="GO" id="GO:0005886">
    <property type="term" value="C:plasma membrane"/>
    <property type="evidence" value="ECO:0007669"/>
    <property type="project" value="TreeGrafter"/>
</dbReference>
<comment type="similarity">
    <text evidence="1">Belongs to the UPF0749 family.</text>
</comment>
<dbReference type="Pfam" id="PF05949">
    <property type="entry name" value="DUF881"/>
    <property type="match status" value="1"/>
</dbReference>
<dbReference type="EMBL" id="PFNG01000085">
    <property type="protein sequence ID" value="PIZ40611.1"/>
    <property type="molecule type" value="Genomic_DNA"/>
</dbReference>
<keyword evidence="2" id="KW-0175">Coiled coil</keyword>
<feature type="transmembrane region" description="Helical" evidence="3">
    <location>
        <begin position="20"/>
        <end position="39"/>
    </location>
</feature>
<keyword evidence="3" id="KW-0812">Transmembrane</keyword>
<evidence type="ECO:0000313" key="5">
    <source>
        <dbReference type="Proteomes" id="UP000230956"/>
    </source>
</evidence>
<keyword evidence="3" id="KW-0472">Membrane</keyword>
<protein>
    <recommendedName>
        <fullName evidence="6">DUF881 domain-containing protein</fullName>
    </recommendedName>
</protein>
<dbReference type="PANTHER" id="PTHR37313">
    <property type="entry name" value="UPF0749 PROTEIN RV1825"/>
    <property type="match status" value="1"/>
</dbReference>
<evidence type="ECO:0000256" key="1">
    <source>
        <dbReference type="ARBA" id="ARBA00009108"/>
    </source>
</evidence>
<feature type="coiled-coil region" evidence="2">
    <location>
        <begin position="52"/>
        <end position="79"/>
    </location>
</feature>
<evidence type="ECO:0000256" key="3">
    <source>
        <dbReference type="SAM" id="Phobius"/>
    </source>
</evidence>
<dbReference type="Gene3D" id="3.30.70.1880">
    <property type="entry name" value="Protein of unknown function DUF881"/>
    <property type="match status" value="1"/>
</dbReference>
<keyword evidence="3" id="KW-1133">Transmembrane helix</keyword>